<dbReference type="InterPro" id="IPR008979">
    <property type="entry name" value="Galactose-bd-like_sf"/>
</dbReference>
<dbReference type="Gene3D" id="2.10.25.10">
    <property type="entry name" value="Laminin"/>
    <property type="match status" value="2"/>
</dbReference>
<evidence type="ECO:0000256" key="2">
    <source>
        <dbReference type="ARBA" id="ARBA00022729"/>
    </source>
</evidence>
<dbReference type="InterPro" id="IPR052235">
    <property type="entry name" value="Nephronectin_domain"/>
</dbReference>
<keyword evidence="3" id="KW-0677">Repeat</keyword>
<dbReference type="FunFam" id="2.10.25.10:FF:000038">
    <property type="entry name" value="Fibrillin 2"/>
    <property type="match status" value="1"/>
</dbReference>
<evidence type="ECO:0000256" key="5">
    <source>
        <dbReference type="PROSITE-ProRule" id="PRU00076"/>
    </source>
</evidence>
<dbReference type="CTD" id="20200080"/>
<accession>T1EU30</accession>
<dbReference type="Pfam" id="PF07645">
    <property type="entry name" value="EGF_CA"/>
    <property type="match status" value="1"/>
</dbReference>
<dbReference type="InterPro" id="IPR000742">
    <property type="entry name" value="EGF"/>
</dbReference>
<dbReference type="GeneID" id="20200080"/>
<reference evidence="10" key="1">
    <citation type="submission" date="2012-12" db="EMBL/GenBank/DDBJ databases">
        <authorList>
            <person name="Hellsten U."/>
            <person name="Grimwood J."/>
            <person name="Chapman J.A."/>
            <person name="Shapiro H."/>
            <person name="Aerts A."/>
            <person name="Otillar R.P."/>
            <person name="Terry A.Y."/>
            <person name="Boore J.L."/>
            <person name="Simakov O."/>
            <person name="Marletaz F."/>
            <person name="Cho S.-J."/>
            <person name="Edsinger-Gonzales E."/>
            <person name="Havlak P."/>
            <person name="Kuo D.-H."/>
            <person name="Larsson T."/>
            <person name="Lv J."/>
            <person name="Arendt D."/>
            <person name="Savage R."/>
            <person name="Osoegawa K."/>
            <person name="de Jong P."/>
            <person name="Lindberg D.R."/>
            <person name="Seaver E.C."/>
            <person name="Weisblat D.A."/>
            <person name="Putnam N.H."/>
            <person name="Grigoriev I.V."/>
            <person name="Rokhsar D.S."/>
        </authorList>
    </citation>
    <scope>NUCLEOTIDE SEQUENCE</scope>
</reference>
<keyword evidence="6" id="KW-0472">Membrane</keyword>
<dbReference type="Gene3D" id="2.60.120.260">
    <property type="entry name" value="Galactose-binding domain-like"/>
    <property type="match status" value="1"/>
</dbReference>
<dbReference type="InParanoid" id="T1EU30"/>
<keyword evidence="6" id="KW-1133">Transmembrane helix</keyword>
<evidence type="ECO:0000259" key="7">
    <source>
        <dbReference type="PROSITE" id="PS50026"/>
    </source>
</evidence>
<evidence type="ECO:0000256" key="3">
    <source>
        <dbReference type="ARBA" id="ARBA00022737"/>
    </source>
</evidence>
<dbReference type="Proteomes" id="UP000015101">
    <property type="component" value="Unassembled WGS sequence"/>
</dbReference>
<reference evidence="8 10" key="2">
    <citation type="journal article" date="2013" name="Nature">
        <title>Insights into bilaterian evolution from three spiralian genomes.</title>
        <authorList>
            <person name="Simakov O."/>
            <person name="Marletaz F."/>
            <person name="Cho S.J."/>
            <person name="Edsinger-Gonzales E."/>
            <person name="Havlak P."/>
            <person name="Hellsten U."/>
            <person name="Kuo D.H."/>
            <person name="Larsson T."/>
            <person name="Lv J."/>
            <person name="Arendt D."/>
            <person name="Savage R."/>
            <person name="Osoegawa K."/>
            <person name="de Jong P."/>
            <person name="Grimwood J."/>
            <person name="Chapman J.A."/>
            <person name="Shapiro H."/>
            <person name="Aerts A."/>
            <person name="Otillar R.P."/>
            <person name="Terry A.Y."/>
            <person name="Boore J.L."/>
            <person name="Grigoriev I.V."/>
            <person name="Lindberg D.R."/>
            <person name="Seaver E.C."/>
            <person name="Weisblat D.A."/>
            <person name="Putnam N.H."/>
            <person name="Rokhsar D.S."/>
        </authorList>
    </citation>
    <scope>NUCLEOTIDE SEQUENCE</scope>
</reference>
<keyword evidence="10" id="KW-1185">Reference proteome</keyword>
<dbReference type="EMBL" id="KB097495">
    <property type="protein sequence ID" value="ESN96401.1"/>
    <property type="molecule type" value="Genomic_DNA"/>
</dbReference>
<name>T1EU30_HELRO</name>
<dbReference type="HOGENOM" id="CLU_657700_0_0_1"/>
<dbReference type="RefSeq" id="XP_009025570.1">
    <property type="nucleotide sequence ID" value="XM_009027322.1"/>
</dbReference>
<comment type="caution">
    <text evidence="5">Lacks conserved residue(s) required for the propagation of feature annotation.</text>
</comment>
<dbReference type="PANTHER" id="PTHR24050:SF25">
    <property type="entry name" value="COMPLEMENT COMPONENT C1Q RECEPTOR"/>
    <property type="match status" value="1"/>
</dbReference>
<keyword evidence="6" id="KW-0812">Transmembrane</keyword>
<sequence>MAMTLNNSKPGWLVVDLGVRFNIDKVSVHLGTRKQMSNFEVWLSNDFNPKTNVTITKVSKCATYNSFALSGSLADGTSNLAVREFSVFGYEELTNYHVGCYINFNESVPVSAVTTPYECFAICKDRGYKYLAIKKKICHCSMAITSSHSFTLFCAQSCYSKDFLVQCLNVDRFDVFRVDQCILSSTSENSFDVCRTHSLFNMSLNSYGVYDNCENGWDGPFCNRRLCHVQNGQCADQLCIGSVNAWFYTAECYCREGFKILSYNENCKDIDECKADTHSCSLDSTVCVNTIGSFQCQCKDGFLPTSSSFYCDGNQVLKISTIVLASVFGLAILLFIVGAIVFILKKARTPKIKKTKQAMNNGTNNAADSYGAYTLPLPSVAEASDSHIYDRTLNDFYPYESLENQNGVYNNFASNDVS</sequence>
<dbReference type="AlphaFoldDB" id="T1EU30"/>
<dbReference type="EnsemblMetazoa" id="HelroT163462">
    <property type="protein sequence ID" value="HelroP163462"/>
    <property type="gene ID" value="HelroG163462"/>
</dbReference>
<dbReference type="PANTHER" id="PTHR24050">
    <property type="entry name" value="PA14 DOMAIN-CONTAINING PROTEIN"/>
    <property type="match status" value="1"/>
</dbReference>
<evidence type="ECO:0000256" key="6">
    <source>
        <dbReference type="SAM" id="Phobius"/>
    </source>
</evidence>
<dbReference type="InterPro" id="IPR001881">
    <property type="entry name" value="EGF-like_Ca-bd_dom"/>
</dbReference>
<keyword evidence="2" id="KW-0732">Signal</keyword>
<evidence type="ECO:0000256" key="4">
    <source>
        <dbReference type="ARBA" id="ARBA00023157"/>
    </source>
</evidence>
<protein>
    <recommendedName>
        <fullName evidence="7">EGF-like domain-containing protein</fullName>
    </recommendedName>
</protein>
<dbReference type="InterPro" id="IPR000152">
    <property type="entry name" value="EGF-type_Asp/Asn_hydroxyl_site"/>
</dbReference>
<reference evidence="9" key="3">
    <citation type="submission" date="2015-06" db="UniProtKB">
        <authorList>
            <consortium name="EnsemblMetazoa"/>
        </authorList>
    </citation>
    <scope>IDENTIFICATION</scope>
</reference>
<evidence type="ECO:0000256" key="1">
    <source>
        <dbReference type="ARBA" id="ARBA00022536"/>
    </source>
</evidence>
<gene>
    <name evidence="9" type="primary">20200080</name>
    <name evidence="8" type="ORF">HELRODRAFT_163462</name>
</gene>
<evidence type="ECO:0000313" key="9">
    <source>
        <dbReference type="EnsemblMetazoa" id="HelroP163462"/>
    </source>
</evidence>
<feature type="transmembrane region" description="Helical" evidence="6">
    <location>
        <begin position="322"/>
        <end position="344"/>
    </location>
</feature>
<dbReference type="GO" id="GO:0005509">
    <property type="term" value="F:calcium ion binding"/>
    <property type="evidence" value="ECO:0007669"/>
    <property type="project" value="InterPro"/>
</dbReference>
<evidence type="ECO:0000313" key="8">
    <source>
        <dbReference type="EMBL" id="ESN96401.1"/>
    </source>
</evidence>
<dbReference type="PROSITE" id="PS00010">
    <property type="entry name" value="ASX_HYDROXYL"/>
    <property type="match status" value="1"/>
</dbReference>
<dbReference type="CDD" id="cd00054">
    <property type="entry name" value="EGF_CA"/>
    <property type="match status" value="1"/>
</dbReference>
<dbReference type="PROSITE" id="PS50026">
    <property type="entry name" value="EGF_3"/>
    <property type="match status" value="1"/>
</dbReference>
<dbReference type="SUPFAM" id="SSF57196">
    <property type="entry name" value="EGF/Laminin"/>
    <property type="match status" value="2"/>
</dbReference>
<dbReference type="KEGG" id="hro:HELRODRAFT_163462"/>
<keyword evidence="1 5" id="KW-0245">EGF-like domain</keyword>
<organism evidence="9 10">
    <name type="scientific">Helobdella robusta</name>
    <name type="common">Californian leech</name>
    <dbReference type="NCBI Taxonomy" id="6412"/>
    <lineage>
        <taxon>Eukaryota</taxon>
        <taxon>Metazoa</taxon>
        <taxon>Spiralia</taxon>
        <taxon>Lophotrochozoa</taxon>
        <taxon>Annelida</taxon>
        <taxon>Clitellata</taxon>
        <taxon>Hirudinea</taxon>
        <taxon>Rhynchobdellida</taxon>
        <taxon>Glossiphoniidae</taxon>
        <taxon>Helobdella</taxon>
    </lineage>
</organism>
<dbReference type="SMART" id="SM00179">
    <property type="entry name" value="EGF_CA"/>
    <property type="match status" value="1"/>
</dbReference>
<dbReference type="EMBL" id="AMQM01001387">
    <property type="status" value="NOT_ANNOTATED_CDS"/>
    <property type="molecule type" value="Genomic_DNA"/>
</dbReference>
<dbReference type="InterPro" id="IPR049883">
    <property type="entry name" value="NOTCH1_EGF-like"/>
</dbReference>
<evidence type="ECO:0000313" key="10">
    <source>
        <dbReference type="Proteomes" id="UP000015101"/>
    </source>
</evidence>
<proteinExistence type="predicted"/>
<dbReference type="OrthoDB" id="6229058at2759"/>
<dbReference type="InterPro" id="IPR018097">
    <property type="entry name" value="EGF_Ca-bd_CS"/>
</dbReference>
<keyword evidence="4" id="KW-1015">Disulfide bond</keyword>
<feature type="domain" description="EGF-like" evidence="7">
    <location>
        <begin position="269"/>
        <end position="308"/>
    </location>
</feature>
<dbReference type="SMART" id="SM00181">
    <property type="entry name" value="EGF"/>
    <property type="match status" value="2"/>
</dbReference>
<dbReference type="SUPFAM" id="SSF49785">
    <property type="entry name" value="Galactose-binding domain-like"/>
    <property type="match status" value="1"/>
</dbReference>
<dbReference type="PROSITE" id="PS01187">
    <property type="entry name" value="EGF_CA"/>
    <property type="match status" value="1"/>
</dbReference>